<evidence type="ECO:0000313" key="7">
    <source>
        <dbReference type="Proteomes" id="UP000397656"/>
    </source>
</evidence>
<reference evidence="6 7" key="1">
    <citation type="submission" date="2020-10" db="EMBL/GenBank/DDBJ databases">
        <title>Complete genome sequence of Cupriavidus basilensis CCUG 49340T.</title>
        <authorList>
            <person name="Salva-Serra F."/>
            <person name="Donoso R.A."/>
            <person name="Cho K.H."/>
            <person name="Yoo J.A."/>
            <person name="Lee K."/>
            <person name="Yoon S.-H."/>
            <person name="Perez-Pantoja D."/>
            <person name="Moore E.R.B."/>
        </authorList>
    </citation>
    <scope>NUCLEOTIDE SEQUENCE [LARGE SCALE GENOMIC DNA]</scope>
    <source>
        <strain evidence="7">CCUG 49340</strain>
    </source>
</reference>
<accession>A0A643FM91</accession>
<evidence type="ECO:0000256" key="3">
    <source>
        <dbReference type="ARBA" id="ARBA00022643"/>
    </source>
</evidence>
<protein>
    <recommendedName>
        <fullName evidence="4">Flavoprotein WrbA</fullName>
    </recommendedName>
</protein>
<dbReference type="PROSITE" id="PS50902">
    <property type="entry name" value="FLAVODOXIN_LIKE"/>
    <property type="match status" value="1"/>
</dbReference>
<keyword evidence="2" id="KW-0285">Flavoprotein</keyword>
<evidence type="ECO:0000256" key="1">
    <source>
        <dbReference type="ARBA" id="ARBA00001917"/>
    </source>
</evidence>
<evidence type="ECO:0000259" key="5">
    <source>
        <dbReference type="PROSITE" id="PS50902"/>
    </source>
</evidence>
<dbReference type="PANTHER" id="PTHR30546:SF23">
    <property type="entry name" value="FLAVOPROTEIN-LIKE PROTEIN YCP4-RELATED"/>
    <property type="match status" value="1"/>
</dbReference>
<proteinExistence type="predicted"/>
<evidence type="ECO:0000256" key="4">
    <source>
        <dbReference type="ARBA" id="ARBA00029652"/>
    </source>
</evidence>
<dbReference type="PANTHER" id="PTHR30546">
    <property type="entry name" value="FLAVODOXIN-RELATED PROTEIN WRBA-RELATED"/>
    <property type="match status" value="1"/>
</dbReference>
<feature type="domain" description="Flavodoxin-like" evidence="5">
    <location>
        <begin position="4"/>
        <end position="180"/>
    </location>
</feature>
<name>A0A643FM91_9BURK</name>
<dbReference type="RefSeq" id="WP_150993083.1">
    <property type="nucleotide sequence ID" value="NZ_CP062803.1"/>
</dbReference>
<evidence type="ECO:0000256" key="2">
    <source>
        <dbReference type="ARBA" id="ARBA00022630"/>
    </source>
</evidence>
<dbReference type="Gene3D" id="3.40.50.360">
    <property type="match status" value="1"/>
</dbReference>
<dbReference type="SUPFAM" id="SSF52218">
    <property type="entry name" value="Flavoproteins"/>
    <property type="match status" value="1"/>
</dbReference>
<dbReference type="GO" id="GO:0010181">
    <property type="term" value="F:FMN binding"/>
    <property type="evidence" value="ECO:0007669"/>
    <property type="project" value="InterPro"/>
</dbReference>
<dbReference type="InterPro" id="IPR005025">
    <property type="entry name" value="FMN_Rdtase-like_dom"/>
</dbReference>
<gene>
    <name evidence="6" type="ORF">F7R26_003070</name>
</gene>
<dbReference type="GO" id="GO:0016020">
    <property type="term" value="C:membrane"/>
    <property type="evidence" value="ECO:0007669"/>
    <property type="project" value="TreeGrafter"/>
</dbReference>
<comment type="cofactor">
    <cofactor evidence="1">
        <name>FMN</name>
        <dbReference type="ChEBI" id="CHEBI:58210"/>
    </cofactor>
</comment>
<dbReference type="GO" id="GO:0003955">
    <property type="term" value="F:NAD(P)H dehydrogenase (quinone) activity"/>
    <property type="evidence" value="ECO:0007669"/>
    <property type="project" value="TreeGrafter"/>
</dbReference>
<keyword evidence="3" id="KW-0288">FMN</keyword>
<dbReference type="Pfam" id="PF03358">
    <property type="entry name" value="FMN_red"/>
    <property type="match status" value="1"/>
</dbReference>
<dbReference type="EMBL" id="CP062803">
    <property type="protein sequence ID" value="QOT77090.1"/>
    <property type="molecule type" value="Genomic_DNA"/>
</dbReference>
<dbReference type="AlphaFoldDB" id="A0A643FM91"/>
<dbReference type="PROSITE" id="PS00201">
    <property type="entry name" value="FLAVODOXIN"/>
    <property type="match status" value="1"/>
</dbReference>
<dbReference type="InterPro" id="IPR008254">
    <property type="entry name" value="Flavodoxin/NO_synth"/>
</dbReference>
<dbReference type="Proteomes" id="UP000397656">
    <property type="component" value="Chromosome 1"/>
</dbReference>
<organism evidence="6 7">
    <name type="scientific">Cupriavidus basilensis</name>
    <dbReference type="NCBI Taxonomy" id="68895"/>
    <lineage>
        <taxon>Bacteria</taxon>
        <taxon>Pseudomonadati</taxon>
        <taxon>Pseudomonadota</taxon>
        <taxon>Betaproteobacteria</taxon>
        <taxon>Burkholderiales</taxon>
        <taxon>Burkholderiaceae</taxon>
        <taxon>Cupriavidus</taxon>
    </lineage>
</organism>
<dbReference type="GeneID" id="98399868"/>
<dbReference type="GO" id="GO:0009055">
    <property type="term" value="F:electron transfer activity"/>
    <property type="evidence" value="ECO:0007669"/>
    <property type="project" value="InterPro"/>
</dbReference>
<dbReference type="InterPro" id="IPR001226">
    <property type="entry name" value="Flavodoxin_CS"/>
</dbReference>
<evidence type="ECO:0000313" key="6">
    <source>
        <dbReference type="EMBL" id="QOT77090.1"/>
    </source>
</evidence>
<dbReference type="InterPro" id="IPR029039">
    <property type="entry name" value="Flavoprotein-like_sf"/>
</dbReference>
<sequence length="191" mass="20483">MPRIAIVYQSNAGHTAVLAHAVQVGAQSIANTTTSLIPVSEVNGRWNELDQADAIIFGAPTFMGNVPADFKRFMDDSSVVWASQGWRNKLAAGFTCSACWSGDKLNTLMQMTIFAAQHAMIWVPLGTMPGYHTSQGTSRDLNRVGGFLGAMAQANADESSDVAPPQCDRDTAQALGKQVAEVATRFIYGTR</sequence>